<evidence type="ECO:0000256" key="1">
    <source>
        <dbReference type="ARBA" id="ARBA00001974"/>
    </source>
</evidence>
<proteinExistence type="inferred from homology"/>
<dbReference type="OrthoDB" id="4212819at2759"/>
<dbReference type="AlphaFoldDB" id="A0A364KRZ3"/>
<dbReference type="PANTHER" id="PTHR42877">
    <property type="entry name" value="L-ORNITHINE N(5)-MONOOXYGENASE-RELATED"/>
    <property type="match status" value="1"/>
</dbReference>
<sequence>MTTETVVATGSEGHHGNGLSTGVTGINPSSEPQLERPLHANRHLRVVCIGAGASGIMLAYKLKRHFTDFTLHIFEKNSDVGGTWFENRYPGCRCDMPAHNYVYSFEGKPDWSASYAGAPEIYQYFSDFVEKYDLKQFIHCNREVHRAEWDEVASEWVVKVLNTSSAFSREIRCDFLVNAGGILNNWKWPDIPGLHDFHGDLIHTAAWDDRLDIIGKRVGLIGSGSSGVQILPWLQENAAHITTYIRSPGWIIPTHDGEYHHFSDDDIARFKADPAYHLATRKKVEQEWGGEFAVLHRKSVAQQAIREQLSAEIRKSLNDDRLADKMVPQFAYGCRRGTPSPGYTEALVQPNVTVEFGGIREVTPSSVISETGTATELDVLICATGFDTTFRPRFPIVGRRGNLADFWKTEPRNYCSVAVAGYPNYFMFLGPNCTISNGPVLFAIEVEAEYMAKFFNRWQKEGVASFDPKQDAQDDFMEHKDLFMEKLSVWGDNCPSWYKDRVTNKVTAVWPGSHLHFMETLSVPRFDDYDIRYHNRNRFAYLGNGFSQIELNPHADIAYYVRSADAGDFVSRSTMSTFNAKDAGEKLHSKITPTV</sequence>
<dbReference type="RefSeq" id="XP_040730830.1">
    <property type="nucleotide sequence ID" value="XM_040874459.1"/>
</dbReference>
<evidence type="ECO:0000256" key="5">
    <source>
        <dbReference type="SAM" id="MobiDB-lite"/>
    </source>
</evidence>
<evidence type="ECO:0000256" key="3">
    <source>
        <dbReference type="ARBA" id="ARBA00022630"/>
    </source>
</evidence>
<dbReference type="Proteomes" id="UP000249363">
    <property type="component" value="Unassembled WGS sequence"/>
</dbReference>
<comment type="caution">
    <text evidence="6">The sequence shown here is derived from an EMBL/GenBank/DDBJ whole genome shotgun (WGS) entry which is preliminary data.</text>
</comment>
<evidence type="ECO:0000313" key="7">
    <source>
        <dbReference type="Proteomes" id="UP000249363"/>
    </source>
</evidence>
<feature type="compositionally biased region" description="Polar residues" evidence="5">
    <location>
        <begin position="18"/>
        <end position="32"/>
    </location>
</feature>
<name>A0A364KRZ3_TALAM</name>
<dbReference type="EMBL" id="MIKG01000003">
    <property type="protein sequence ID" value="RAO66313.1"/>
    <property type="molecule type" value="Genomic_DNA"/>
</dbReference>
<dbReference type="Gene3D" id="3.50.50.60">
    <property type="entry name" value="FAD/NAD(P)-binding domain"/>
    <property type="match status" value="2"/>
</dbReference>
<evidence type="ECO:0000313" key="6">
    <source>
        <dbReference type="EMBL" id="RAO66313.1"/>
    </source>
</evidence>
<evidence type="ECO:0000256" key="4">
    <source>
        <dbReference type="ARBA" id="ARBA00022827"/>
    </source>
</evidence>
<evidence type="ECO:0000256" key="2">
    <source>
        <dbReference type="ARBA" id="ARBA00010139"/>
    </source>
</evidence>
<organism evidence="6 7">
    <name type="scientific">Talaromyces amestolkiae</name>
    <dbReference type="NCBI Taxonomy" id="1196081"/>
    <lineage>
        <taxon>Eukaryota</taxon>
        <taxon>Fungi</taxon>
        <taxon>Dikarya</taxon>
        <taxon>Ascomycota</taxon>
        <taxon>Pezizomycotina</taxon>
        <taxon>Eurotiomycetes</taxon>
        <taxon>Eurotiomycetidae</taxon>
        <taxon>Eurotiales</taxon>
        <taxon>Trichocomaceae</taxon>
        <taxon>Talaromyces</taxon>
        <taxon>Talaromyces sect. Talaromyces</taxon>
    </lineage>
</organism>
<dbReference type="InterPro" id="IPR036188">
    <property type="entry name" value="FAD/NAD-bd_sf"/>
</dbReference>
<comment type="cofactor">
    <cofactor evidence="1">
        <name>FAD</name>
        <dbReference type="ChEBI" id="CHEBI:57692"/>
    </cofactor>
</comment>
<dbReference type="PANTHER" id="PTHR42877:SF8">
    <property type="entry name" value="MONOOXYGENASE"/>
    <property type="match status" value="1"/>
</dbReference>
<comment type="similarity">
    <text evidence="2">Belongs to the FAD-binding monooxygenase family.</text>
</comment>
<gene>
    <name evidence="6" type="ORF">BHQ10_002325</name>
</gene>
<dbReference type="GeneID" id="63791542"/>
<keyword evidence="3" id="KW-0285">Flavoprotein</keyword>
<accession>A0A364KRZ3</accession>
<reference evidence="6 7" key="1">
    <citation type="journal article" date="2017" name="Biotechnol. Biofuels">
        <title>Differential beta-glucosidase expression as a function of carbon source availability in Talaromyces amestolkiae: a genomic and proteomic approach.</title>
        <authorList>
            <person name="de Eugenio L.I."/>
            <person name="Mendez-Liter J.A."/>
            <person name="Nieto-Dominguez M."/>
            <person name="Alonso L."/>
            <person name="Gil-Munoz J."/>
            <person name="Barriuso J."/>
            <person name="Prieto A."/>
            <person name="Martinez M.J."/>
        </authorList>
    </citation>
    <scope>NUCLEOTIDE SEQUENCE [LARGE SCALE GENOMIC DNA]</scope>
    <source>
        <strain evidence="6 7">CIB</strain>
    </source>
</reference>
<dbReference type="InterPro" id="IPR051209">
    <property type="entry name" value="FAD-bind_Monooxygenase_sf"/>
</dbReference>
<feature type="region of interest" description="Disordered" evidence="5">
    <location>
        <begin position="1"/>
        <end position="34"/>
    </location>
</feature>
<keyword evidence="7" id="KW-1185">Reference proteome</keyword>
<protein>
    <recommendedName>
        <fullName evidence="8">FAD/NAD(P)-binding domain-containing protein</fullName>
    </recommendedName>
</protein>
<dbReference type="Pfam" id="PF13450">
    <property type="entry name" value="NAD_binding_8"/>
    <property type="match status" value="1"/>
</dbReference>
<keyword evidence="4" id="KW-0274">FAD</keyword>
<dbReference type="SUPFAM" id="SSF51905">
    <property type="entry name" value="FAD/NAD(P)-binding domain"/>
    <property type="match status" value="2"/>
</dbReference>
<evidence type="ECO:0008006" key="8">
    <source>
        <dbReference type="Google" id="ProtNLM"/>
    </source>
</evidence>